<keyword evidence="2" id="KW-1185">Reference proteome</keyword>
<protein>
    <submittedName>
        <fullName evidence="1">Uncharacterized protein</fullName>
    </submittedName>
</protein>
<dbReference type="AlphaFoldDB" id="A0A239DMG1"/>
<organism evidence="1 2">
    <name type="scientific">Geodermatophilus pulveris</name>
    <dbReference type="NCBI Taxonomy" id="1564159"/>
    <lineage>
        <taxon>Bacteria</taxon>
        <taxon>Bacillati</taxon>
        <taxon>Actinomycetota</taxon>
        <taxon>Actinomycetes</taxon>
        <taxon>Geodermatophilales</taxon>
        <taxon>Geodermatophilaceae</taxon>
        <taxon>Geodermatophilus</taxon>
    </lineage>
</organism>
<accession>A0A239DMG1</accession>
<evidence type="ECO:0000313" key="1">
    <source>
        <dbReference type="EMBL" id="SNS33038.1"/>
    </source>
</evidence>
<sequence>MTEYSGGQAAASDTEGLKRQLTENGITDIDSLVQRLVSEVQPRAAEQRIFVCTNNYCVVVKEQ</sequence>
<gene>
    <name evidence="1" type="ORF">SAMN06893096_103248</name>
</gene>
<dbReference type="EMBL" id="FZOO01000003">
    <property type="protein sequence ID" value="SNS33038.1"/>
    <property type="molecule type" value="Genomic_DNA"/>
</dbReference>
<reference evidence="2" key="1">
    <citation type="submission" date="2017-06" db="EMBL/GenBank/DDBJ databases">
        <authorList>
            <person name="Varghese N."/>
            <person name="Submissions S."/>
        </authorList>
    </citation>
    <scope>NUCLEOTIDE SEQUENCE [LARGE SCALE GENOMIC DNA]</scope>
    <source>
        <strain evidence="2">DSM 46839</strain>
    </source>
</reference>
<evidence type="ECO:0000313" key="2">
    <source>
        <dbReference type="Proteomes" id="UP000198373"/>
    </source>
</evidence>
<name>A0A239DMG1_9ACTN</name>
<dbReference type="Proteomes" id="UP000198373">
    <property type="component" value="Unassembled WGS sequence"/>
</dbReference>
<dbReference type="RefSeq" id="WP_089305043.1">
    <property type="nucleotide sequence ID" value="NZ_FZOO01000003.1"/>
</dbReference>
<proteinExistence type="predicted"/>